<feature type="region of interest" description="Disordered" evidence="2">
    <location>
        <begin position="1"/>
        <end position="23"/>
    </location>
</feature>
<evidence type="ECO:0000256" key="2">
    <source>
        <dbReference type="SAM" id="MobiDB-lite"/>
    </source>
</evidence>
<sequence>MTDTEPTETDDDTERTEPTDASPDTILVSSLEESTGKTAITLALARIAQGEGDSVGYMKPKGTRLQSNVGKTLDEDPLLARELLDLEAEMHDLEPIVYSPTFIEQAIRGREDPTELRARVSEAFETLADGTDRLFLEGGGEYTIGGIVDLTDAAIAALLDARVVLVAPYAVPSDIDDVVAAAETFGDRLAGVIFNDIADAVYDPLETDVVPFLEGQGIPVFGVLPSERTLSGVTVAELADELGASTLVDAGQDAYIERFTVGAMGGDSALRHFRRTKDAAVITGGDRAEIHTAALEAPGIRCLILTGGHRPSGTIIGQATESETPILSVQTDTLTTVERAEDIVRSGRTRNVETVDRMEQLLTDHATVDSILGVDIEGSH</sequence>
<feature type="compositionally biased region" description="Acidic residues" evidence="2">
    <location>
        <begin position="1"/>
        <end position="14"/>
    </location>
</feature>
<dbReference type="Pfam" id="PF07085">
    <property type="entry name" value="DRTGG"/>
    <property type="match status" value="1"/>
</dbReference>
<dbReference type="InterPro" id="IPR010766">
    <property type="entry name" value="DRTGG"/>
</dbReference>
<evidence type="ECO:0000259" key="3">
    <source>
        <dbReference type="Pfam" id="PF07085"/>
    </source>
</evidence>
<protein>
    <recommendedName>
        <fullName evidence="3">DRTGG domain-containing protein</fullName>
    </recommendedName>
</protein>
<gene>
    <name evidence="4" type="ORF">SAMN05421752_104236</name>
</gene>
<dbReference type="InterPro" id="IPR028979">
    <property type="entry name" value="Ser_kin/Pase_Hpr-like_N_sf"/>
</dbReference>
<dbReference type="InterPro" id="IPR027417">
    <property type="entry name" value="P-loop_NTPase"/>
</dbReference>
<dbReference type="EMBL" id="FTNR01000004">
    <property type="protein sequence ID" value="SIR89003.1"/>
    <property type="molecule type" value="Genomic_DNA"/>
</dbReference>
<dbReference type="Pfam" id="PF13500">
    <property type="entry name" value="AAA_26"/>
    <property type="match status" value="1"/>
</dbReference>
<dbReference type="Proteomes" id="UP000185936">
    <property type="component" value="Unassembled WGS sequence"/>
</dbReference>
<dbReference type="STRING" id="308853.SAMN05421752_104236"/>
<dbReference type="RefSeq" id="WP_076608638.1">
    <property type="nucleotide sequence ID" value="NZ_FTNR01000004.1"/>
</dbReference>
<keyword evidence="5" id="KW-1185">Reference proteome</keyword>
<accession>A0A1N7ELL4</accession>
<evidence type="ECO:0000256" key="1">
    <source>
        <dbReference type="ARBA" id="ARBA00022962"/>
    </source>
</evidence>
<dbReference type="SUPFAM" id="SSF75138">
    <property type="entry name" value="HprK N-terminal domain-like"/>
    <property type="match status" value="1"/>
</dbReference>
<name>A0A1N7ELL4_9EURY</name>
<dbReference type="PANTHER" id="PTHR21343">
    <property type="entry name" value="DETHIOBIOTIN SYNTHETASE"/>
    <property type="match status" value="1"/>
</dbReference>
<reference evidence="5" key="1">
    <citation type="submission" date="2017-01" db="EMBL/GenBank/DDBJ databases">
        <authorList>
            <person name="Varghese N."/>
            <person name="Submissions S."/>
        </authorList>
    </citation>
    <scope>NUCLEOTIDE SEQUENCE [LARGE SCALE GENOMIC DNA]</scope>
    <source>
        <strain evidence="5">type strain: HArc-</strain>
    </source>
</reference>
<dbReference type="Gene3D" id="3.40.50.300">
    <property type="entry name" value="P-loop containing nucleotide triphosphate hydrolases"/>
    <property type="match status" value="1"/>
</dbReference>
<organism evidence="4 5">
    <name type="scientific">Natronorubrum thiooxidans</name>
    <dbReference type="NCBI Taxonomy" id="308853"/>
    <lineage>
        <taxon>Archaea</taxon>
        <taxon>Methanobacteriati</taxon>
        <taxon>Methanobacteriota</taxon>
        <taxon>Stenosarchaea group</taxon>
        <taxon>Halobacteria</taxon>
        <taxon>Halobacteriales</taxon>
        <taxon>Natrialbaceae</taxon>
        <taxon>Natronorubrum</taxon>
    </lineage>
</organism>
<dbReference type="AlphaFoldDB" id="A0A1N7ELL4"/>
<evidence type="ECO:0000313" key="4">
    <source>
        <dbReference type="EMBL" id="SIR89003.1"/>
    </source>
</evidence>
<feature type="domain" description="DRTGG" evidence="3">
    <location>
        <begin position="237"/>
        <end position="341"/>
    </location>
</feature>
<dbReference type="Gene3D" id="3.40.1390.20">
    <property type="entry name" value="HprK N-terminal domain-like"/>
    <property type="match status" value="1"/>
</dbReference>
<keyword evidence="1" id="KW-0315">Glutamine amidotransferase</keyword>
<dbReference type="SUPFAM" id="SSF52540">
    <property type="entry name" value="P-loop containing nucleoside triphosphate hydrolases"/>
    <property type="match status" value="1"/>
</dbReference>
<dbReference type="CDD" id="cd03109">
    <property type="entry name" value="DTBS"/>
    <property type="match status" value="1"/>
</dbReference>
<dbReference type="PANTHER" id="PTHR21343:SF8">
    <property type="entry name" value="DRTGG DOMAIN-CONTAINING PROTEIN"/>
    <property type="match status" value="1"/>
</dbReference>
<proteinExistence type="predicted"/>
<evidence type="ECO:0000313" key="5">
    <source>
        <dbReference type="Proteomes" id="UP000185936"/>
    </source>
</evidence>
<dbReference type="OrthoDB" id="50320at2157"/>